<protein>
    <recommendedName>
        <fullName evidence="3">Restriction endonuclease</fullName>
    </recommendedName>
</protein>
<evidence type="ECO:0008006" key="3">
    <source>
        <dbReference type="Google" id="ProtNLM"/>
    </source>
</evidence>
<accession>A0ABX3B0C2</accession>
<sequence>MQVYKNDKNIIQAVSCNRGNGVAFYVSENANLFDLFTDSEVSSSVLRDIQRNSSNNRIGAYQFRGKDNKSDLIVIIPKLVKLSALSQQAELESEFIRYMNKYQQLAQNYKGKIGDKKRQDNILNINPKKINSIDDCFKDKYRQALNQILIFFRKHKVTQYKREHYASHSVNDSLDLQNNMLELNKSIVHQTRDIEVNYSELANIAMACLNAFDQKVLTLLNSSEIDSLIKITTNQLKKCIHNKFEQQKKQLSINSLLNRKTRKLFEKRQSSNSLYQNLLVLLGADQFSDNDIFISDMIAIFYSPEKMFELHVHDVLNEHFPNLVSYQPTIGSILMDPSDTNKTTLASHINSPDHIIKVTPKLWIVADSKWKNVKSLGGISEPDVLKLIRDKKSILSREGNRDIDIKALLIYPVTPDDYAENQQLSFDYAPDDIFSIIPIPVFGTESVNEYLNKYY</sequence>
<dbReference type="Proteomes" id="UP000095059">
    <property type="component" value="Unassembled WGS sequence"/>
</dbReference>
<dbReference type="EMBL" id="AJYJ02000049">
    <property type="protein sequence ID" value="OEF18989.1"/>
    <property type="molecule type" value="Genomic_DNA"/>
</dbReference>
<gene>
    <name evidence="1" type="ORF">A1Q5_18555</name>
</gene>
<evidence type="ECO:0000313" key="2">
    <source>
        <dbReference type="Proteomes" id="UP000095059"/>
    </source>
</evidence>
<keyword evidence="2" id="KW-1185">Reference proteome</keyword>
<reference evidence="1 2" key="1">
    <citation type="journal article" date="2012" name="Science">
        <title>Ecological populations of bacteria act as socially cohesive units of antibiotic production and resistance.</title>
        <authorList>
            <person name="Cordero O.X."/>
            <person name="Wildschutte H."/>
            <person name="Kirkup B."/>
            <person name="Proehl S."/>
            <person name="Ngo L."/>
            <person name="Hussain F."/>
            <person name="Le Roux F."/>
            <person name="Mincer T."/>
            <person name="Polz M.F."/>
        </authorList>
    </citation>
    <scope>NUCLEOTIDE SEQUENCE [LARGE SCALE GENOMIC DNA]</scope>
    <source>
        <strain evidence="1 2">5S-186</strain>
    </source>
</reference>
<evidence type="ECO:0000313" key="1">
    <source>
        <dbReference type="EMBL" id="OEF18989.1"/>
    </source>
</evidence>
<organism evidence="1 2">
    <name type="scientific">Aliivibrio logei 5S-186</name>
    <dbReference type="NCBI Taxonomy" id="626086"/>
    <lineage>
        <taxon>Bacteria</taxon>
        <taxon>Pseudomonadati</taxon>
        <taxon>Pseudomonadota</taxon>
        <taxon>Gammaproteobacteria</taxon>
        <taxon>Vibrionales</taxon>
        <taxon>Vibrionaceae</taxon>
        <taxon>Aliivibrio</taxon>
    </lineage>
</organism>
<comment type="caution">
    <text evidence="1">The sequence shown here is derived from an EMBL/GenBank/DDBJ whole genome shotgun (WGS) entry which is preliminary data.</text>
</comment>
<dbReference type="RefSeq" id="WP_017021096.1">
    <property type="nucleotide sequence ID" value="NZ_AJYJ02000049.1"/>
</dbReference>
<proteinExistence type="predicted"/>
<name>A0ABX3B0C2_ALILO</name>